<keyword evidence="6" id="KW-0503">Monooxygenase</keyword>
<keyword evidence="9" id="KW-1185">Reference proteome</keyword>
<evidence type="ECO:0000256" key="4">
    <source>
        <dbReference type="ARBA" id="ARBA00023002"/>
    </source>
</evidence>
<dbReference type="GO" id="GO:0004497">
    <property type="term" value="F:monooxygenase activity"/>
    <property type="evidence" value="ECO:0007669"/>
    <property type="project" value="UniProtKB-KW"/>
</dbReference>
<dbReference type="AlphaFoldDB" id="W1NNA7"/>
<sequence>MVQSRRSNYVVGAEEEDDLMSHLMKVKDEEGNSMTDKQIADNVILLLSAGHDTSSSTMAMLLFHLAHNPHCYDRVLREQREIAKSKAQGQLLNREDIQKMKKPSTDLTYAGYTIPKGWKLGWSMNSTHKMDKHFPEPEKFNPARFEEEEESEGDSPPAP</sequence>
<evidence type="ECO:0000256" key="2">
    <source>
        <dbReference type="ARBA" id="ARBA00022617"/>
    </source>
</evidence>
<reference evidence="9" key="1">
    <citation type="journal article" date="2013" name="Science">
        <title>The Amborella genome and the evolution of flowering plants.</title>
        <authorList>
            <consortium name="Amborella Genome Project"/>
        </authorList>
    </citation>
    <scope>NUCLEOTIDE SEQUENCE [LARGE SCALE GENOMIC DNA]</scope>
</reference>
<keyword evidence="5" id="KW-0408">Iron</keyword>
<dbReference type="OMA" id="MDINYEG"/>
<dbReference type="InterPro" id="IPR036396">
    <property type="entry name" value="Cyt_P450_sf"/>
</dbReference>
<dbReference type="GO" id="GO:0016705">
    <property type="term" value="F:oxidoreductase activity, acting on paired donors, with incorporation or reduction of molecular oxygen"/>
    <property type="evidence" value="ECO:0007669"/>
    <property type="project" value="InterPro"/>
</dbReference>
<dbReference type="GO" id="GO:0020037">
    <property type="term" value="F:heme binding"/>
    <property type="evidence" value="ECO:0007669"/>
    <property type="project" value="InterPro"/>
</dbReference>
<feature type="compositionally biased region" description="Basic and acidic residues" evidence="7">
    <location>
        <begin position="130"/>
        <end position="145"/>
    </location>
</feature>
<evidence type="ECO:0000256" key="5">
    <source>
        <dbReference type="ARBA" id="ARBA00023004"/>
    </source>
</evidence>
<dbReference type="SUPFAM" id="SSF48264">
    <property type="entry name" value="Cytochrome P450"/>
    <property type="match status" value="1"/>
</dbReference>
<feature type="region of interest" description="Disordered" evidence="7">
    <location>
        <begin position="130"/>
        <end position="159"/>
    </location>
</feature>
<dbReference type="EMBL" id="KI396540">
    <property type="protein sequence ID" value="ERM97182.1"/>
    <property type="molecule type" value="Genomic_DNA"/>
</dbReference>
<organism evidence="8 9">
    <name type="scientific">Amborella trichopoda</name>
    <dbReference type="NCBI Taxonomy" id="13333"/>
    <lineage>
        <taxon>Eukaryota</taxon>
        <taxon>Viridiplantae</taxon>
        <taxon>Streptophyta</taxon>
        <taxon>Embryophyta</taxon>
        <taxon>Tracheophyta</taxon>
        <taxon>Spermatophyta</taxon>
        <taxon>Magnoliopsida</taxon>
        <taxon>Amborellales</taxon>
        <taxon>Amborellaceae</taxon>
        <taxon>Amborella</taxon>
    </lineage>
</organism>
<name>W1NNA7_AMBTC</name>
<evidence type="ECO:0000256" key="6">
    <source>
        <dbReference type="ARBA" id="ARBA00023033"/>
    </source>
</evidence>
<dbReference type="Proteomes" id="UP000017836">
    <property type="component" value="Unassembled WGS sequence"/>
</dbReference>
<evidence type="ECO:0000256" key="7">
    <source>
        <dbReference type="SAM" id="MobiDB-lite"/>
    </source>
</evidence>
<keyword evidence="3" id="KW-0479">Metal-binding</keyword>
<keyword evidence="2" id="KW-0349">Heme</keyword>
<dbReference type="eggNOG" id="KOG0157">
    <property type="taxonomic scope" value="Eukaryota"/>
</dbReference>
<evidence type="ECO:0000256" key="1">
    <source>
        <dbReference type="ARBA" id="ARBA00010617"/>
    </source>
</evidence>
<dbReference type="GO" id="GO:0005506">
    <property type="term" value="F:iron ion binding"/>
    <property type="evidence" value="ECO:0007669"/>
    <property type="project" value="InterPro"/>
</dbReference>
<evidence type="ECO:0008006" key="10">
    <source>
        <dbReference type="Google" id="ProtNLM"/>
    </source>
</evidence>
<dbReference type="HOGENOM" id="CLU_1663149_0_0_1"/>
<evidence type="ECO:0000313" key="9">
    <source>
        <dbReference type="Proteomes" id="UP000017836"/>
    </source>
</evidence>
<evidence type="ECO:0000313" key="8">
    <source>
        <dbReference type="EMBL" id="ERM97182.1"/>
    </source>
</evidence>
<dbReference type="Pfam" id="PF00067">
    <property type="entry name" value="p450"/>
    <property type="match status" value="1"/>
</dbReference>
<comment type="similarity">
    <text evidence="1">Belongs to the cytochrome P450 family.</text>
</comment>
<proteinExistence type="inferred from homology"/>
<keyword evidence="4" id="KW-0560">Oxidoreductase</keyword>
<dbReference type="Gramene" id="ERM97182">
    <property type="protein sequence ID" value="ERM97182"/>
    <property type="gene ID" value="AMTR_s00119p00023680"/>
</dbReference>
<accession>W1NNA7</accession>
<protein>
    <recommendedName>
        <fullName evidence="10">Cytochrome P450</fullName>
    </recommendedName>
</protein>
<evidence type="ECO:0000256" key="3">
    <source>
        <dbReference type="ARBA" id="ARBA00022723"/>
    </source>
</evidence>
<dbReference type="PANTHER" id="PTHR24286">
    <property type="entry name" value="CYTOCHROME P450 26"/>
    <property type="match status" value="1"/>
</dbReference>
<dbReference type="InterPro" id="IPR001128">
    <property type="entry name" value="Cyt_P450"/>
</dbReference>
<dbReference type="Gene3D" id="1.10.630.10">
    <property type="entry name" value="Cytochrome P450"/>
    <property type="match status" value="2"/>
</dbReference>
<dbReference type="PANTHER" id="PTHR24286:SF384">
    <property type="entry name" value="P450, PUTATIVE (EUROFUNG)-RELATED"/>
    <property type="match status" value="1"/>
</dbReference>
<gene>
    <name evidence="8" type="ORF">AMTR_s00119p00023680</name>
</gene>